<dbReference type="AlphaFoldDB" id="A0A9N8DM24"/>
<proteinExistence type="predicted"/>
<keyword evidence="3" id="KW-1185">Reference proteome</keyword>
<reference evidence="2" key="1">
    <citation type="submission" date="2020-06" db="EMBL/GenBank/DDBJ databases">
        <authorList>
            <consortium name="Plant Systems Biology data submission"/>
        </authorList>
    </citation>
    <scope>NUCLEOTIDE SEQUENCE</scope>
    <source>
        <strain evidence="2">D6</strain>
    </source>
</reference>
<evidence type="ECO:0000256" key="1">
    <source>
        <dbReference type="SAM" id="MobiDB-lite"/>
    </source>
</evidence>
<sequence length="88" mass="10180">MVNTRHSDTSSSSSSPSKKKETVTKWMNKIQVTAVPRRIQKYAPRANNTKFRKTKSTNEESVQVFKMLTGVLYLYRGQNPRAEFVRKV</sequence>
<accession>A0A9N8DM24</accession>
<dbReference type="OrthoDB" id="55045at2759"/>
<evidence type="ECO:0000313" key="2">
    <source>
        <dbReference type="EMBL" id="CAB9503219.1"/>
    </source>
</evidence>
<dbReference type="Proteomes" id="UP001153069">
    <property type="component" value="Unassembled WGS sequence"/>
</dbReference>
<organism evidence="2 3">
    <name type="scientific">Seminavis robusta</name>
    <dbReference type="NCBI Taxonomy" id="568900"/>
    <lineage>
        <taxon>Eukaryota</taxon>
        <taxon>Sar</taxon>
        <taxon>Stramenopiles</taxon>
        <taxon>Ochrophyta</taxon>
        <taxon>Bacillariophyta</taxon>
        <taxon>Bacillariophyceae</taxon>
        <taxon>Bacillariophycidae</taxon>
        <taxon>Naviculales</taxon>
        <taxon>Naviculaceae</taxon>
        <taxon>Seminavis</taxon>
    </lineage>
</organism>
<feature type="region of interest" description="Disordered" evidence="1">
    <location>
        <begin position="1"/>
        <end position="23"/>
    </location>
</feature>
<comment type="caution">
    <text evidence="2">The sequence shown here is derived from an EMBL/GenBank/DDBJ whole genome shotgun (WGS) entry which is preliminary data.</text>
</comment>
<evidence type="ECO:0000313" key="3">
    <source>
        <dbReference type="Proteomes" id="UP001153069"/>
    </source>
</evidence>
<protein>
    <submittedName>
        <fullName evidence="2">Uncharacterized protein</fullName>
    </submittedName>
</protein>
<dbReference type="EMBL" id="CAICTM010000158">
    <property type="protein sequence ID" value="CAB9503219.1"/>
    <property type="molecule type" value="Genomic_DNA"/>
</dbReference>
<gene>
    <name evidence="2" type="ORF">SEMRO_159_G071870.1</name>
</gene>
<name>A0A9N8DM24_9STRA</name>